<keyword evidence="5" id="KW-0862">Zinc</keyword>
<evidence type="ECO:0000256" key="8">
    <source>
        <dbReference type="SAM" id="Phobius"/>
    </source>
</evidence>
<evidence type="ECO:0000256" key="2">
    <source>
        <dbReference type="ARBA" id="ARBA00006939"/>
    </source>
</evidence>
<dbReference type="GO" id="GO:0005886">
    <property type="term" value="C:plasma membrane"/>
    <property type="evidence" value="ECO:0007669"/>
    <property type="project" value="UniProtKB-SubCell"/>
</dbReference>
<evidence type="ECO:0000256" key="6">
    <source>
        <dbReference type="ARBA" id="ARBA00022989"/>
    </source>
</evidence>
<dbReference type="PANTHER" id="PTHR11040">
    <property type="entry name" value="ZINC/IRON TRANSPORTER"/>
    <property type="match status" value="1"/>
</dbReference>
<dbReference type="AlphaFoldDB" id="A0A1T4MJN3"/>
<reference evidence="9" key="1">
    <citation type="submission" date="2017-02" db="EMBL/GenBank/DDBJ databases">
        <authorList>
            <person name="Peterson S.W."/>
        </authorList>
    </citation>
    <scope>NUCLEOTIDE SEQUENCE [LARGE SCALE GENOMIC DNA]</scope>
    <source>
        <strain evidence="9">DSM 15102</strain>
    </source>
</reference>
<dbReference type="OrthoDB" id="9787346at2"/>
<dbReference type="GO" id="GO:0005385">
    <property type="term" value="F:zinc ion transmembrane transporter activity"/>
    <property type="evidence" value="ECO:0007669"/>
    <property type="project" value="TreeGrafter"/>
</dbReference>
<proteinExistence type="inferred from homology"/>
<name>A0A1T4MJN3_9FIRM</name>
<dbReference type="Proteomes" id="UP000196365">
    <property type="component" value="Unassembled WGS sequence"/>
</dbReference>
<organism evidence="9 10">
    <name type="scientific">Garciella nitratireducens DSM 15102</name>
    <dbReference type="NCBI Taxonomy" id="1121911"/>
    <lineage>
        <taxon>Bacteria</taxon>
        <taxon>Bacillati</taxon>
        <taxon>Bacillota</taxon>
        <taxon>Clostridia</taxon>
        <taxon>Eubacteriales</taxon>
        <taxon>Eubacteriaceae</taxon>
        <taxon>Garciella</taxon>
    </lineage>
</organism>
<gene>
    <name evidence="9" type="ORF">SAMN02745973_01357</name>
</gene>
<dbReference type="PANTHER" id="PTHR11040:SF211">
    <property type="entry name" value="ZINC TRANSPORTER ZIP11"/>
    <property type="match status" value="1"/>
</dbReference>
<feature type="transmembrane region" description="Helical" evidence="8">
    <location>
        <begin position="111"/>
        <end position="129"/>
    </location>
</feature>
<dbReference type="InterPro" id="IPR003689">
    <property type="entry name" value="ZIP"/>
</dbReference>
<keyword evidence="10" id="KW-1185">Reference proteome</keyword>
<feature type="transmembrane region" description="Helical" evidence="8">
    <location>
        <begin position="204"/>
        <end position="225"/>
    </location>
</feature>
<feature type="transmembrane region" description="Helical" evidence="8">
    <location>
        <begin position="47"/>
        <end position="68"/>
    </location>
</feature>
<keyword evidence="3" id="KW-1003">Cell membrane</keyword>
<feature type="transmembrane region" description="Helical" evidence="8">
    <location>
        <begin position="74"/>
        <end position="91"/>
    </location>
</feature>
<keyword evidence="7 8" id="KW-0472">Membrane</keyword>
<evidence type="ECO:0000256" key="1">
    <source>
        <dbReference type="ARBA" id="ARBA00004651"/>
    </source>
</evidence>
<evidence type="ECO:0000256" key="7">
    <source>
        <dbReference type="ARBA" id="ARBA00023136"/>
    </source>
</evidence>
<feature type="transmembrane region" description="Helical" evidence="8">
    <location>
        <begin position="15"/>
        <end position="40"/>
    </location>
</feature>
<feature type="transmembrane region" description="Helical" evidence="8">
    <location>
        <begin position="237"/>
        <end position="255"/>
    </location>
</feature>
<comment type="similarity">
    <text evidence="2">Belongs to the ZIP transporter (TC 2.A.5) family.</text>
</comment>
<dbReference type="Pfam" id="PF02535">
    <property type="entry name" value="Zip"/>
    <property type="match status" value="1"/>
</dbReference>
<dbReference type="EMBL" id="FUWV01000007">
    <property type="protein sequence ID" value="SJZ67077.1"/>
    <property type="molecule type" value="Genomic_DNA"/>
</dbReference>
<evidence type="ECO:0000256" key="3">
    <source>
        <dbReference type="ARBA" id="ARBA00022475"/>
    </source>
</evidence>
<accession>A0A1T4MJN3</accession>
<feature type="transmembrane region" description="Helical" evidence="8">
    <location>
        <begin position="135"/>
        <end position="157"/>
    </location>
</feature>
<evidence type="ECO:0000256" key="4">
    <source>
        <dbReference type="ARBA" id="ARBA00022692"/>
    </source>
</evidence>
<evidence type="ECO:0000256" key="5">
    <source>
        <dbReference type="ARBA" id="ARBA00022833"/>
    </source>
</evidence>
<evidence type="ECO:0000313" key="9">
    <source>
        <dbReference type="EMBL" id="SJZ67077.1"/>
    </source>
</evidence>
<feature type="transmembrane region" description="Helical" evidence="8">
    <location>
        <begin position="177"/>
        <end position="198"/>
    </location>
</feature>
<evidence type="ECO:0000313" key="10">
    <source>
        <dbReference type="Proteomes" id="UP000196365"/>
    </source>
</evidence>
<protein>
    <submittedName>
        <fullName evidence="9">Zinc transporter, ZIP family</fullName>
    </submittedName>
</protein>
<sequence length="256" mass="27135">MNIFLSLEVENVERIISITVIGFLTGILGTGMGGLSAYIFKNPSNRWSSMILGFSGGLMISVVCFDLLPEAFTMVGLFIGILGIILGVMVISLIDEMISRIEWKYKKNRNGFVRTGILIGIGILIHNFPEGLAVGSGYMATSELGLGLALIIAIHDIPEGISMATPLSIGGIKSWKILLYTIIAGIPTGIGAFIGAVLGEISTLFIGLCLGFAGGAMLFITCQEIIPKSREIYKGRISGFGIIFGIIIGILASSLV</sequence>
<keyword evidence="4 8" id="KW-0812">Transmembrane</keyword>
<comment type="subcellular location">
    <subcellularLocation>
        <location evidence="1">Cell membrane</location>
        <topology evidence="1">Multi-pass membrane protein</topology>
    </subcellularLocation>
</comment>
<keyword evidence="6 8" id="KW-1133">Transmembrane helix</keyword>